<evidence type="ECO:0000256" key="2">
    <source>
        <dbReference type="ARBA" id="ARBA00023002"/>
    </source>
</evidence>
<evidence type="ECO:0000256" key="1">
    <source>
        <dbReference type="ARBA" id="ARBA00022630"/>
    </source>
</evidence>
<protein>
    <submittedName>
        <fullName evidence="4">NADH:flavin oxidoreductase</fullName>
    </submittedName>
</protein>
<organism evidence="4 5">
    <name type="scientific">Candidatus Methanoperedens nitratireducens</name>
    <dbReference type="NCBI Taxonomy" id="1392998"/>
    <lineage>
        <taxon>Archaea</taxon>
        <taxon>Methanobacteriati</taxon>
        <taxon>Methanobacteriota</taxon>
        <taxon>Stenosarchaea group</taxon>
        <taxon>Methanomicrobia</taxon>
        <taxon>Methanosarcinales</taxon>
        <taxon>ANME-2 cluster</taxon>
        <taxon>Candidatus Methanoperedentaceae</taxon>
        <taxon>Candidatus Methanoperedens</taxon>
    </lineage>
</organism>
<dbReference type="PANTHER" id="PTHR43656">
    <property type="entry name" value="BINDING OXIDOREDUCTASE, PUTATIVE (AFU_ORTHOLOGUE AFUA_2G08260)-RELATED"/>
    <property type="match status" value="1"/>
</dbReference>
<dbReference type="InterPro" id="IPR001155">
    <property type="entry name" value="OxRdtase_FMN_N"/>
</dbReference>
<proteinExistence type="predicted"/>
<accession>A0A062V027</accession>
<dbReference type="PANTHER" id="PTHR43656:SF2">
    <property type="entry name" value="BINDING OXIDOREDUCTASE, PUTATIVE (AFU_ORTHOLOGUE AFUA_2G08260)-RELATED"/>
    <property type="match status" value="1"/>
</dbReference>
<dbReference type="OrthoDB" id="122964at2157"/>
<evidence type="ECO:0000313" key="4">
    <source>
        <dbReference type="EMBL" id="KCZ72491.1"/>
    </source>
</evidence>
<name>A0A062V027_9EURY</name>
<dbReference type="GO" id="GO:0016491">
    <property type="term" value="F:oxidoreductase activity"/>
    <property type="evidence" value="ECO:0007669"/>
    <property type="project" value="UniProtKB-KW"/>
</dbReference>
<keyword evidence="5" id="KW-1185">Reference proteome</keyword>
<keyword evidence="2" id="KW-0560">Oxidoreductase</keyword>
<dbReference type="Pfam" id="PF00724">
    <property type="entry name" value="Oxidored_FMN"/>
    <property type="match status" value="1"/>
</dbReference>
<dbReference type="AlphaFoldDB" id="A0A062V027"/>
<evidence type="ECO:0000259" key="3">
    <source>
        <dbReference type="Pfam" id="PF00724"/>
    </source>
</evidence>
<dbReference type="Proteomes" id="UP000027153">
    <property type="component" value="Unassembled WGS sequence"/>
</dbReference>
<reference evidence="4 5" key="1">
    <citation type="journal article" date="2013" name="Nature">
        <title>Anaerobic oxidation of methane coupled to nitrate reduction in a novel archaeal lineage.</title>
        <authorList>
            <person name="Haroon M.F."/>
            <person name="Hu S."/>
            <person name="Shi Y."/>
            <person name="Imelfort M."/>
            <person name="Keller J."/>
            <person name="Hugenholtz P."/>
            <person name="Yuan Z."/>
            <person name="Tyson G.W."/>
        </authorList>
    </citation>
    <scope>NUCLEOTIDE SEQUENCE [LARGE SCALE GENOMIC DNA]</scope>
    <source>
        <strain evidence="4 5">ANME-2d</strain>
    </source>
</reference>
<sequence length="359" mass="38646">MGLSSVYKPLDINNISLPNRVVFPAFQANFATSDGFVTERLLRMYGKIAEGGCGLIIAGCMAVSDDGVPNTNTLRINHDKHIAPLKELFAVIKKNGAVPAAQLIHAGRQTLSVMTGHQLVAPSAIPCPVMKETPVELDEQGIKRIQDDFADAALRAKRAGAELIELHGAFGYLIGGFLSPYSNKRTDKYGTDRSLFFTQIIEAVKSKIGDTPISCRISADEFVDGGLVLNDTKKIATRLVDAGADVISVAAGTYASMNHMSPTINMGEGIHANLARGIKDAVDVPVICSDNIRNLEFADSIISENKADLVAICRSQVADPFFVKKSLNKQQITECTDCMTCLYFLRGAKAASCPQNPQL</sequence>
<keyword evidence="1" id="KW-0285">Flavoprotein</keyword>
<dbReference type="SUPFAM" id="SSF51395">
    <property type="entry name" value="FMN-linked oxidoreductases"/>
    <property type="match status" value="1"/>
</dbReference>
<dbReference type="GO" id="GO:0010181">
    <property type="term" value="F:FMN binding"/>
    <property type="evidence" value="ECO:0007669"/>
    <property type="project" value="InterPro"/>
</dbReference>
<comment type="caution">
    <text evidence="4">The sequence shown here is derived from an EMBL/GenBank/DDBJ whole genome shotgun (WGS) entry which is preliminary data.</text>
</comment>
<dbReference type="CDD" id="cd02803">
    <property type="entry name" value="OYE_like_FMN_family"/>
    <property type="match status" value="1"/>
</dbReference>
<gene>
    <name evidence="4" type="ORF">ANME2D_00918</name>
</gene>
<dbReference type="InterPro" id="IPR013785">
    <property type="entry name" value="Aldolase_TIM"/>
</dbReference>
<feature type="domain" description="NADH:flavin oxidoreductase/NADH oxidase N-terminal" evidence="3">
    <location>
        <begin position="6"/>
        <end position="325"/>
    </location>
</feature>
<dbReference type="RefSeq" id="WP_052368568.1">
    <property type="nucleotide sequence ID" value="NZ_JMIY01000002.1"/>
</dbReference>
<dbReference type="Gene3D" id="3.20.20.70">
    <property type="entry name" value="Aldolase class I"/>
    <property type="match status" value="1"/>
</dbReference>
<dbReference type="InterPro" id="IPR051799">
    <property type="entry name" value="NADH_flavin_oxidoreductase"/>
</dbReference>
<evidence type="ECO:0000313" key="5">
    <source>
        <dbReference type="Proteomes" id="UP000027153"/>
    </source>
</evidence>
<dbReference type="EMBL" id="JMIY01000002">
    <property type="protein sequence ID" value="KCZ72491.1"/>
    <property type="molecule type" value="Genomic_DNA"/>
</dbReference>